<dbReference type="AlphaFoldDB" id="A0AA96UZN1"/>
<keyword evidence="2" id="KW-1185">Reference proteome</keyword>
<accession>A0AA96UZN1</accession>
<protein>
    <submittedName>
        <fullName evidence="1">Uncharacterized protein</fullName>
    </submittedName>
</protein>
<dbReference type="KEGG" id="mehf:MmiHf6_03340"/>
<gene>
    <name evidence="1" type="ORF">MmiHf6_03340</name>
</gene>
<dbReference type="GeneID" id="85194798"/>
<dbReference type="EMBL" id="CP131059">
    <property type="protein sequence ID" value="WNY23038.1"/>
    <property type="molecule type" value="Genomic_DNA"/>
</dbReference>
<reference evidence="1 2" key="1">
    <citation type="submission" date="2023-07" db="EMBL/GenBank/DDBJ databases">
        <title>Closed genoem sequence of Methanomicrococcus sp. Hf6.</title>
        <authorList>
            <person name="Poehlein A."/>
            <person name="Protasov E."/>
            <person name="Platt K."/>
            <person name="Reeh H."/>
            <person name="Daniel R."/>
            <person name="Brune A."/>
        </authorList>
    </citation>
    <scope>NUCLEOTIDE SEQUENCE [LARGE SCALE GENOMIC DNA]</scope>
    <source>
        <strain evidence="1 2">Hf6</strain>
    </source>
</reference>
<name>A0AA96UZN1_9EURY</name>
<proteinExistence type="predicted"/>
<organism evidence="1 2">
    <name type="scientific">Methanimicrococcus hongohii</name>
    <dbReference type="NCBI Taxonomy" id="3028295"/>
    <lineage>
        <taxon>Archaea</taxon>
        <taxon>Methanobacteriati</taxon>
        <taxon>Methanobacteriota</taxon>
        <taxon>Stenosarchaea group</taxon>
        <taxon>Methanomicrobia</taxon>
        <taxon>Methanosarcinales</taxon>
        <taxon>Methanosarcinaceae</taxon>
        <taxon>Methanimicrococcus</taxon>
    </lineage>
</organism>
<evidence type="ECO:0000313" key="1">
    <source>
        <dbReference type="EMBL" id="WNY23038.1"/>
    </source>
</evidence>
<dbReference type="Proteomes" id="UP001302978">
    <property type="component" value="Chromosome"/>
</dbReference>
<sequence>MILEVILKNYFIGKRIEIKEMKKEMKKRNENKNGSKNKNKWNEVCYQLQTEQLFSEI</sequence>
<dbReference type="RefSeq" id="WP_316558027.1">
    <property type="nucleotide sequence ID" value="NZ_CP131059.1"/>
</dbReference>
<evidence type="ECO:0000313" key="2">
    <source>
        <dbReference type="Proteomes" id="UP001302978"/>
    </source>
</evidence>